<accession>A0A9P5NCK4</accession>
<name>A0A9P5NCK4_GYMJU</name>
<keyword evidence="1" id="KW-1133">Transmembrane helix</keyword>
<evidence type="ECO:0000313" key="2">
    <source>
        <dbReference type="EMBL" id="KAF8878273.1"/>
    </source>
</evidence>
<keyword evidence="1" id="KW-0812">Transmembrane</keyword>
<keyword evidence="1" id="KW-0472">Membrane</keyword>
<dbReference type="AlphaFoldDB" id="A0A9P5NCK4"/>
<comment type="caution">
    <text evidence="2">The sequence shown here is derived from an EMBL/GenBank/DDBJ whole genome shotgun (WGS) entry which is preliminary data.</text>
</comment>
<feature type="transmembrane region" description="Helical" evidence="1">
    <location>
        <begin position="25"/>
        <end position="47"/>
    </location>
</feature>
<organism evidence="2 3">
    <name type="scientific">Gymnopilus junonius</name>
    <name type="common">Spectacular rustgill mushroom</name>
    <name type="synonym">Gymnopilus spectabilis subsp. junonius</name>
    <dbReference type="NCBI Taxonomy" id="109634"/>
    <lineage>
        <taxon>Eukaryota</taxon>
        <taxon>Fungi</taxon>
        <taxon>Dikarya</taxon>
        <taxon>Basidiomycota</taxon>
        <taxon>Agaricomycotina</taxon>
        <taxon>Agaricomycetes</taxon>
        <taxon>Agaricomycetidae</taxon>
        <taxon>Agaricales</taxon>
        <taxon>Agaricineae</taxon>
        <taxon>Hymenogastraceae</taxon>
        <taxon>Gymnopilus</taxon>
    </lineage>
</organism>
<gene>
    <name evidence="2" type="ORF">CPB84DRAFT_1878822</name>
</gene>
<dbReference type="EMBL" id="JADNYJ010000160">
    <property type="protein sequence ID" value="KAF8878273.1"/>
    <property type="molecule type" value="Genomic_DNA"/>
</dbReference>
<dbReference type="Proteomes" id="UP000724874">
    <property type="component" value="Unassembled WGS sequence"/>
</dbReference>
<sequence length="109" mass="11645">MSNSSMFPPPPPEGLNYIAAIRPSLNFILVVTPLGSVLVPLILTLLFFSTPDSRRHPVFILNILACCSGICEAATNAALEVKQIIYPLEPVSTSLLTTVIAFATISLCS</sequence>
<dbReference type="OrthoDB" id="2548432at2759"/>
<evidence type="ECO:0000256" key="1">
    <source>
        <dbReference type="SAM" id="Phobius"/>
    </source>
</evidence>
<keyword evidence="3" id="KW-1185">Reference proteome</keyword>
<evidence type="ECO:0000313" key="3">
    <source>
        <dbReference type="Proteomes" id="UP000724874"/>
    </source>
</evidence>
<reference evidence="2" key="1">
    <citation type="submission" date="2020-11" db="EMBL/GenBank/DDBJ databases">
        <authorList>
            <consortium name="DOE Joint Genome Institute"/>
            <person name="Ahrendt S."/>
            <person name="Riley R."/>
            <person name="Andreopoulos W."/>
            <person name="LaButti K."/>
            <person name="Pangilinan J."/>
            <person name="Ruiz-duenas F.J."/>
            <person name="Barrasa J.M."/>
            <person name="Sanchez-Garcia M."/>
            <person name="Camarero S."/>
            <person name="Miyauchi S."/>
            <person name="Serrano A."/>
            <person name="Linde D."/>
            <person name="Babiker R."/>
            <person name="Drula E."/>
            <person name="Ayuso-Fernandez I."/>
            <person name="Pacheco R."/>
            <person name="Padilla G."/>
            <person name="Ferreira P."/>
            <person name="Barriuso J."/>
            <person name="Kellner H."/>
            <person name="Castanera R."/>
            <person name="Alfaro M."/>
            <person name="Ramirez L."/>
            <person name="Pisabarro A.G."/>
            <person name="Kuo A."/>
            <person name="Tritt A."/>
            <person name="Lipzen A."/>
            <person name="He G."/>
            <person name="Yan M."/>
            <person name="Ng V."/>
            <person name="Cullen D."/>
            <person name="Martin F."/>
            <person name="Rosso M.-N."/>
            <person name="Henrissat B."/>
            <person name="Hibbett D."/>
            <person name="Martinez A.T."/>
            <person name="Grigoriev I.V."/>
        </authorList>
    </citation>
    <scope>NUCLEOTIDE SEQUENCE</scope>
    <source>
        <strain evidence="2">AH 44721</strain>
    </source>
</reference>
<protein>
    <submittedName>
        <fullName evidence="2">Uncharacterized protein</fullName>
    </submittedName>
</protein>
<proteinExistence type="predicted"/>